<evidence type="ECO:0000256" key="1">
    <source>
        <dbReference type="ARBA" id="ARBA00004114"/>
    </source>
</evidence>
<reference evidence="11" key="1">
    <citation type="submission" date="2022-11" db="EMBL/GenBank/DDBJ databases">
        <authorList>
            <person name="Morgan W.R."/>
            <person name="Tartar A."/>
        </authorList>
    </citation>
    <scope>NUCLEOTIDE SEQUENCE</scope>
    <source>
        <strain evidence="11">ARSEF 373</strain>
    </source>
</reference>
<feature type="compositionally biased region" description="Basic and acidic residues" evidence="9">
    <location>
        <begin position="1017"/>
        <end position="1028"/>
    </location>
</feature>
<keyword evidence="7" id="KW-0863">Zinc-finger</keyword>
<organism evidence="11 12">
    <name type="scientific">Lagenidium giganteum</name>
    <dbReference type="NCBI Taxonomy" id="4803"/>
    <lineage>
        <taxon>Eukaryota</taxon>
        <taxon>Sar</taxon>
        <taxon>Stramenopiles</taxon>
        <taxon>Oomycota</taxon>
        <taxon>Peronosporomycetes</taxon>
        <taxon>Pythiales</taxon>
        <taxon>Pythiaceae</taxon>
    </lineage>
</organism>
<keyword evidence="7" id="KW-0479">Metal-binding</keyword>
<dbReference type="Pfam" id="PF13815">
    <property type="entry name" value="Dzip-like_N"/>
    <property type="match status" value="1"/>
</dbReference>
<gene>
    <name evidence="11" type="ORF">N0F65_001163</name>
</gene>
<feature type="compositionally biased region" description="Acidic residues" evidence="9">
    <location>
        <begin position="92"/>
        <end position="104"/>
    </location>
</feature>
<evidence type="ECO:0000256" key="5">
    <source>
        <dbReference type="ARBA" id="ARBA00023212"/>
    </source>
</evidence>
<evidence type="ECO:0000256" key="8">
    <source>
        <dbReference type="SAM" id="Coils"/>
    </source>
</evidence>
<evidence type="ECO:0000256" key="6">
    <source>
        <dbReference type="ARBA" id="ARBA00023273"/>
    </source>
</evidence>
<keyword evidence="7" id="KW-0862">Zinc</keyword>
<dbReference type="EMBL" id="DAKRPA010000106">
    <property type="protein sequence ID" value="DAZ98462.1"/>
    <property type="molecule type" value="Genomic_DNA"/>
</dbReference>
<dbReference type="GO" id="GO:0008270">
    <property type="term" value="F:zinc ion binding"/>
    <property type="evidence" value="ECO:0007669"/>
    <property type="project" value="UniProtKB-KW"/>
</dbReference>
<keyword evidence="6" id="KW-0966">Cell projection</keyword>
<feature type="compositionally biased region" description="Basic and acidic residues" evidence="9">
    <location>
        <begin position="1117"/>
        <end position="1131"/>
    </location>
</feature>
<dbReference type="AlphaFoldDB" id="A0AAV2YUW3"/>
<accession>A0AAV2YUW3</accession>
<evidence type="ECO:0000313" key="12">
    <source>
        <dbReference type="Proteomes" id="UP001146120"/>
    </source>
</evidence>
<keyword evidence="4 8" id="KW-0175">Coiled coil</keyword>
<feature type="region of interest" description="Disordered" evidence="9">
    <location>
        <begin position="447"/>
        <end position="491"/>
    </location>
</feature>
<feature type="compositionally biased region" description="Basic and acidic residues" evidence="9">
    <location>
        <begin position="318"/>
        <end position="327"/>
    </location>
</feature>
<proteinExistence type="inferred from homology"/>
<feature type="region of interest" description="Disordered" evidence="9">
    <location>
        <begin position="1017"/>
        <end position="1040"/>
    </location>
</feature>
<dbReference type="PANTHER" id="PTHR21502">
    <property type="entry name" value="ZINC FINGER PROTEIN DZIP1"/>
    <property type="match status" value="1"/>
</dbReference>
<dbReference type="InterPro" id="IPR051241">
    <property type="entry name" value="DZIP_RILPL"/>
</dbReference>
<dbReference type="InterPro" id="IPR013087">
    <property type="entry name" value="Znf_C2H2_type"/>
</dbReference>
<dbReference type="GO" id="GO:0005814">
    <property type="term" value="C:centriole"/>
    <property type="evidence" value="ECO:0007669"/>
    <property type="project" value="UniProtKB-SubCell"/>
</dbReference>
<comment type="subcellular location">
    <subcellularLocation>
        <location evidence="2">Cytoplasm</location>
        <location evidence="2">Cytoskeleton</location>
        <location evidence="2">Cilium basal body</location>
    </subcellularLocation>
    <subcellularLocation>
        <location evidence="1">Cytoplasm</location>
        <location evidence="1">Cytoskeleton</location>
        <location evidence="1">Microtubule organizing center</location>
        <location evidence="1">Centrosome</location>
        <location evidence="1">Centriole</location>
    </subcellularLocation>
</comment>
<feature type="compositionally biased region" description="Polar residues" evidence="9">
    <location>
        <begin position="447"/>
        <end position="457"/>
    </location>
</feature>
<feature type="coiled-coil region" evidence="8">
    <location>
        <begin position="366"/>
        <end position="407"/>
    </location>
</feature>
<evidence type="ECO:0000313" key="11">
    <source>
        <dbReference type="EMBL" id="DAZ98462.1"/>
    </source>
</evidence>
<dbReference type="PANTHER" id="PTHR21502:SF3">
    <property type="entry name" value="CILIUM ASSEMBLY PROTEIN DZIP1L"/>
    <property type="match status" value="1"/>
</dbReference>
<evidence type="ECO:0000256" key="9">
    <source>
        <dbReference type="SAM" id="MobiDB-lite"/>
    </source>
</evidence>
<comment type="caution">
    <text evidence="11">The sequence shown here is derived from an EMBL/GenBank/DDBJ whole genome shotgun (WGS) entry which is preliminary data.</text>
</comment>
<evidence type="ECO:0000259" key="10">
    <source>
        <dbReference type="PROSITE" id="PS50157"/>
    </source>
</evidence>
<evidence type="ECO:0000256" key="2">
    <source>
        <dbReference type="ARBA" id="ARBA00004120"/>
    </source>
</evidence>
<feature type="compositionally biased region" description="Basic residues" evidence="9">
    <location>
        <begin position="352"/>
        <end position="362"/>
    </location>
</feature>
<feature type="coiled-coil region" evidence="8">
    <location>
        <begin position="208"/>
        <end position="249"/>
    </location>
</feature>
<comment type="similarity">
    <text evidence="3">Belongs to the DZIP C2H2-type zinc-finger protein family.</text>
</comment>
<evidence type="ECO:0000256" key="7">
    <source>
        <dbReference type="PROSITE-ProRule" id="PRU00042"/>
    </source>
</evidence>
<reference evidence="11" key="2">
    <citation type="journal article" date="2023" name="Microbiol Resour">
        <title>Decontamination and Annotation of the Draft Genome Sequence of the Oomycete Lagenidium giganteum ARSEF 373.</title>
        <authorList>
            <person name="Morgan W.R."/>
            <person name="Tartar A."/>
        </authorList>
    </citation>
    <scope>NUCLEOTIDE SEQUENCE</scope>
    <source>
        <strain evidence="11">ARSEF 373</strain>
    </source>
</reference>
<feature type="region of interest" description="Disordered" evidence="9">
    <location>
        <begin position="641"/>
        <end position="662"/>
    </location>
</feature>
<keyword evidence="12" id="KW-1185">Reference proteome</keyword>
<keyword evidence="5" id="KW-0963">Cytoplasm</keyword>
<protein>
    <recommendedName>
        <fullName evidence="10">C2H2-type domain-containing protein</fullName>
    </recommendedName>
</protein>
<feature type="compositionally biased region" description="Basic and acidic residues" evidence="9">
    <location>
        <begin position="475"/>
        <end position="491"/>
    </location>
</feature>
<dbReference type="PROSITE" id="PS00028">
    <property type="entry name" value="ZINC_FINGER_C2H2_1"/>
    <property type="match status" value="1"/>
</dbReference>
<feature type="compositionally biased region" description="Basic and acidic residues" evidence="9">
    <location>
        <begin position="1159"/>
        <end position="1176"/>
    </location>
</feature>
<feature type="region of interest" description="Disordered" evidence="9">
    <location>
        <begin position="1053"/>
        <end position="1131"/>
    </location>
</feature>
<feature type="region of interest" description="Disordered" evidence="9">
    <location>
        <begin position="1152"/>
        <end position="1239"/>
    </location>
</feature>
<evidence type="ECO:0000256" key="3">
    <source>
        <dbReference type="ARBA" id="ARBA00009131"/>
    </source>
</evidence>
<evidence type="ECO:0000256" key="4">
    <source>
        <dbReference type="ARBA" id="ARBA00023054"/>
    </source>
</evidence>
<dbReference type="PROSITE" id="PS50157">
    <property type="entry name" value="ZINC_FINGER_C2H2_2"/>
    <property type="match status" value="1"/>
</dbReference>
<sequence length="1239" mass="138977">MADDAVADPYGGARRRTGYDEFEGIFGPVGRYRGPGGRQTSVHDARARSFFRTRGSKARFRSMASVANQFDQRARFLRQRQQKRRQVPFDPEVGDDDDDSDGGAEVDGAMLAAERSARQIWLPTQDFSFRQRAGKLDTRTIARLDLREIIETTDIDTIQRHLENLAFSDVTLEDVQQYSDAYFLKLFQIAQLTLEYLLNVQESLVRHSENLETQCESLLDECKEIEAENNKMQTEMTCLKKEIKHKQNTIATFELMLLQSSVQRQRTFDTDKENILSSSNLAREGAEEGHISLAPVSCILCGKKFVSAEYLVRHQTRKHADVHSLPREKKKSAAKRQDSSSSSDSSASSTKAKSKSSRRHRLPKEVTQALEEKNNLARNLLLLQEQLQSEKDARRQESMQMQEQQKRLNLQLTDYMSNLQASLAEIEKKTEAGKQDMLRFAQETITQTQNEASNATTMKKRSHAGALQSDDEEELNRKKEAKEAEDRRSNEKWERMMEAFLRAQADKQQEIDDLEHENRKLAKKHARMAKKKSRSIPATALMQIATLEAQRFGTDQGEVPEPQQPSVIPAAPPVPKRPVSEDKQQQTDEDEKPKPKQVILASQEVQTDAIEDNPAAVKSAVVSTERKAIVVKQPAKPTELSVSEPSVMKSEPTSVEPAKPTMEEKMAPPAPAIEATPTEVLQPRDTRFQHAAHAVGKVALGFLTRTKLKRPENWIITSSVKSLETVLSPSEMAGLVNKYHQHKGANIHIEVESGMTANELRLAVATALSIDDATTDGSLSMDYHRVLLHHRHTGEEMHGDVAVHQFKNLLEIEIIPFQEEMERHVSTVFDVHEAISGRLEEIKRASKDFAGGELLRDDMETNSDKLRKIVRFQAVVRRFLAKRKVDTMKVDQLIEARLVKMMKLSTNSASRKTVTAPVTSGQATEGSIDPRDVARHTASVNERLSSTIQARLGLDAPPPVVRAMSGRRRAMGLPTDAYDRHVRDLEESQKLLPDDVQSRIQAMMSKLDAMVKDEYDPVKAKQEERRSDAAGTIQRSMVVSHARRRLKRLLEGARAAQKVESSQPKEAEPTSPDNRPSSREVESAKRSHSPKPSDVESRDAKDDERFDDQEIDALADAYERDVPEAKGDSDVCAEQHKVAAPVATLEQGVGEVKIGGHVQKAESKAEIKHEEKPKSETDDEGAGRPLTPIPKPASAAEVKSLPEPGRSPRPKTEVISPFSKTPLLSRRAMRRGSGYDNAR</sequence>
<feature type="region of interest" description="Disordered" evidence="9">
    <location>
        <begin position="316"/>
        <end position="365"/>
    </location>
</feature>
<feature type="compositionally biased region" description="Low complexity" evidence="9">
    <location>
        <begin position="339"/>
        <end position="351"/>
    </location>
</feature>
<feature type="compositionally biased region" description="Basic and acidic residues" evidence="9">
    <location>
        <begin position="578"/>
        <end position="594"/>
    </location>
</feature>
<name>A0AAV2YUW3_9STRA</name>
<feature type="compositionally biased region" description="Basic and acidic residues" evidence="9">
    <location>
        <begin position="1076"/>
        <end position="1104"/>
    </location>
</feature>
<keyword evidence="5" id="KW-0206">Cytoskeleton</keyword>
<dbReference type="InterPro" id="IPR032714">
    <property type="entry name" value="DZIP1_N"/>
</dbReference>
<dbReference type="Proteomes" id="UP001146120">
    <property type="component" value="Unassembled WGS sequence"/>
</dbReference>
<feature type="domain" description="C2H2-type" evidence="10">
    <location>
        <begin position="296"/>
        <end position="328"/>
    </location>
</feature>
<feature type="region of interest" description="Disordered" evidence="9">
    <location>
        <begin position="80"/>
        <end position="105"/>
    </location>
</feature>
<dbReference type="GO" id="GO:0005737">
    <property type="term" value="C:cytoplasm"/>
    <property type="evidence" value="ECO:0007669"/>
    <property type="project" value="TreeGrafter"/>
</dbReference>
<feature type="region of interest" description="Disordered" evidence="9">
    <location>
        <begin position="553"/>
        <end position="597"/>
    </location>
</feature>